<dbReference type="InterPro" id="IPR022907">
    <property type="entry name" value="VapC_family"/>
</dbReference>
<accession>A0AAJ2PL85</accession>
<evidence type="ECO:0000313" key="10">
    <source>
        <dbReference type="EMBL" id="MDX3129558.1"/>
    </source>
</evidence>
<dbReference type="GO" id="GO:0016787">
    <property type="term" value="F:hydrolase activity"/>
    <property type="evidence" value="ECO:0007669"/>
    <property type="project" value="UniProtKB-KW"/>
</dbReference>
<evidence type="ECO:0000256" key="4">
    <source>
        <dbReference type="ARBA" id="ARBA00022723"/>
    </source>
</evidence>
<dbReference type="CDD" id="cd18755">
    <property type="entry name" value="PIN_MtVapC3_VapC21-like"/>
    <property type="match status" value="1"/>
</dbReference>
<evidence type="ECO:0000256" key="2">
    <source>
        <dbReference type="ARBA" id="ARBA00022649"/>
    </source>
</evidence>
<name>A0AAJ2PL85_9ACTN</name>
<dbReference type="GO" id="GO:0004540">
    <property type="term" value="F:RNA nuclease activity"/>
    <property type="evidence" value="ECO:0007669"/>
    <property type="project" value="InterPro"/>
</dbReference>
<feature type="domain" description="PIN" evidence="9">
    <location>
        <begin position="15"/>
        <end position="132"/>
    </location>
</feature>
<evidence type="ECO:0000256" key="8">
    <source>
        <dbReference type="HAMAP-Rule" id="MF_00265"/>
    </source>
</evidence>
<evidence type="ECO:0000256" key="7">
    <source>
        <dbReference type="ARBA" id="ARBA00038093"/>
    </source>
</evidence>
<comment type="similarity">
    <text evidence="7 8">Belongs to the PINc/VapC protein family.</text>
</comment>
<proteinExistence type="inferred from homology"/>
<keyword evidence="5 8" id="KW-0378">Hydrolase</keyword>
<evidence type="ECO:0000313" key="11">
    <source>
        <dbReference type="Proteomes" id="UP001273589"/>
    </source>
</evidence>
<organism evidence="10 11">
    <name type="scientific">Streptomyces europaeiscabiei</name>
    <dbReference type="NCBI Taxonomy" id="146819"/>
    <lineage>
        <taxon>Bacteria</taxon>
        <taxon>Bacillati</taxon>
        <taxon>Actinomycetota</taxon>
        <taxon>Actinomycetes</taxon>
        <taxon>Kitasatosporales</taxon>
        <taxon>Streptomycetaceae</taxon>
        <taxon>Streptomyces</taxon>
    </lineage>
</organism>
<feature type="binding site" evidence="8">
    <location>
        <position position="17"/>
    </location>
    <ligand>
        <name>Mg(2+)</name>
        <dbReference type="ChEBI" id="CHEBI:18420"/>
    </ligand>
</feature>
<protein>
    <recommendedName>
        <fullName evidence="8">Ribonuclease VapC</fullName>
        <shortName evidence="8">RNase VapC</shortName>
        <ecNumber evidence="8">3.1.-.-</ecNumber>
    </recommendedName>
    <alternativeName>
        <fullName evidence="8">Toxin VapC</fullName>
    </alternativeName>
</protein>
<dbReference type="GO" id="GO:0090729">
    <property type="term" value="F:toxin activity"/>
    <property type="evidence" value="ECO:0007669"/>
    <property type="project" value="UniProtKB-KW"/>
</dbReference>
<comment type="caution">
    <text evidence="10">The sequence shown here is derived from an EMBL/GenBank/DDBJ whole genome shotgun (WGS) entry which is preliminary data.</text>
</comment>
<comment type="caution">
    <text evidence="8">Lacks conserved residue(s) required for the propagation of feature annotation.</text>
</comment>
<keyword evidence="4 8" id="KW-0479">Metal-binding</keyword>
<dbReference type="Gene3D" id="3.40.50.1010">
    <property type="entry name" value="5'-nuclease"/>
    <property type="match status" value="1"/>
</dbReference>
<evidence type="ECO:0000256" key="5">
    <source>
        <dbReference type="ARBA" id="ARBA00022801"/>
    </source>
</evidence>
<keyword evidence="6 8" id="KW-0460">Magnesium</keyword>
<dbReference type="EC" id="3.1.-.-" evidence="8"/>
<dbReference type="GO" id="GO:0000287">
    <property type="term" value="F:magnesium ion binding"/>
    <property type="evidence" value="ECO:0007669"/>
    <property type="project" value="UniProtKB-UniRule"/>
</dbReference>
<dbReference type="InterPro" id="IPR050556">
    <property type="entry name" value="Type_II_TA_system_RNase"/>
</dbReference>
<evidence type="ECO:0000256" key="1">
    <source>
        <dbReference type="ARBA" id="ARBA00001946"/>
    </source>
</evidence>
<dbReference type="PANTHER" id="PTHR33653:SF1">
    <property type="entry name" value="RIBONUCLEASE VAPC2"/>
    <property type="match status" value="1"/>
</dbReference>
<dbReference type="InterPro" id="IPR002716">
    <property type="entry name" value="PIN_dom"/>
</dbReference>
<keyword evidence="8" id="KW-0800">Toxin</keyword>
<dbReference type="EMBL" id="JARAWN010000026">
    <property type="protein sequence ID" value="MDX3129558.1"/>
    <property type="molecule type" value="Genomic_DNA"/>
</dbReference>
<comment type="cofactor">
    <cofactor evidence="1 8">
        <name>Mg(2+)</name>
        <dbReference type="ChEBI" id="CHEBI:18420"/>
    </cofactor>
</comment>
<keyword evidence="2 8" id="KW-1277">Toxin-antitoxin system</keyword>
<dbReference type="Proteomes" id="UP001273589">
    <property type="component" value="Unassembled WGS sequence"/>
</dbReference>
<dbReference type="PANTHER" id="PTHR33653">
    <property type="entry name" value="RIBONUCLEASE VAPC2"/>
    <property type="match status" value="1"/>
</dbReference>
<evidence type="ECO:0000256" key="3">
    <source>
        <dbReference type="ARBA" id="ARBA00022722"/>
    </source>
</evidence>
<dbReference type="RefSeq" id="WP_319690055.1">
    <property type="nucleotide sequence ID" value="NZ_JARAWN010000026.1"/>
</dbReference>
<comment type="function">
    <text evidence="8">Toxic component of a toxin-antitoxin (TA) system. An RNase.</text>
</comment>
<dbReference type="SUPFAM" id="SSF88723">
    <property type="entry name" value="PIN domain-like"/>
    <property type="match status" value="1"/>
</dbReference>
<evidence type="ECO:0000259" key="9">
    <source>
        <dbReference type="Pfam" id="PF01850"/>
    </source>
</evidence>
<dbReference type="Pfam" id="PF01850">
    <property type="entry name" value="PIN"/>
    <property type="match status" value="1"/>
</dbReference>
<reference evidence="10" key="1">
    <citation type="journal article" date="2023" name="Microb. Genom.">
        <title>Mesoterricola silvestris gen. nov., sp. nov., Mesoterricola sediminis sp. nov., Geothrix oryzae sp. nov., Geothrix edaphica sp. nov., Geothrix rubra sp. nov., and Geothrix limicola sp. nov., six novel members of Acidobacteriota isolated from soils.</title>
        <authorList>
            <person name="Weisberg A.J."/>
            <person name="Pearce E."/>
            <person name="Kramer C.G."/>
            <person name="Chang J.H."/>
            <person name="Clarke C.R."/>
        </authorList>
    </citation>
    <scope>NUCLEOTIDE SEQUENCE</scope>
    <source>
        <strain evidence="10">ND06-05F</strain>
    </source>
</reference>
<gene>
    <name evidence="8" type="primary">vapC</name>
    <name evidence="10" type="ORF">PV367_07025</name>
</gene>
<dbReference type="AlphaFoldDB" id="A0AAJ2PL85"/>
<evidence type="ECO:0000256" key="6">
    <source>
        <dbReference type="ARBA" id="ARBA00022842"/>
    </source>
</evidence>
<dbReference type="InterPro" id="IPR029060">
    <property type="entry name" value="PIN-like_dom_sf"/>
</dbReference>
<dbReference type="HAMAP" id="MF_00265">
    <property type="entry name" value="VapC_Nob1"/>
    <property type="match status" value="1"/>
</dbReference>
<keyword evidence="3 8" id="KW-0540">Nuclease</keyword>
<sequence length="148" mass="16239">MRRRPRRCRPTAGDLLDTSALARILRGDAEQYGWDQAAAAGVIATCPITELEFFPGVRSAADRTQGIEDLRLLFSWVAVDDRAYDRAWRVQEILTQRGQHRSAGAVGLVVAATAELQGLTLLHRDSDFDCVAAVTGQALQWYGPEAGK</sequence>